<feature type="transmembrane region" description="Helical" evidence="13">
    <location>
        <begin position="2272"/>
        <end position="2293"/>
    </location>
</feature>
<feature type="compositionally biased region" description="Basic and acidic residues" evidence="12">
    <location>
        <begin position="1027"/>
        <end position="1043"/>
    </location>
</feature>
<proteinExistence type="inferred from homology"/>
<feature type="region of interest" description="Disordered" evidence="12">
    <location>
        <begin position="1027"/>
        <end position="1048"/>
    </location>
</feature>
<feature type="compositionally biased region" description="Low complexity" evidence="12">
    <location>
        <begin position="2103"/>
        <end position="2113"/>
    </location>
</feature>
<dbReference type="PROSITE" id="PS50067">
    <property type="entry name" value="KINESIN_MOTOR_2"/>
    <property type="match status" value="1"/>
</dbReference>
<dbReference type="FunFam" id="3.40.850.10:FF:000019">
    <property type="entry name" value="Kinesin-like protein KIN-5D"/>
    <property type="match status" value="1"/>
</dbReference>
<keyword evidence="3" id="KW-0493">Microtubule</keyword>
<keyword evidence="6 11" id="KW-0175">Coiled coil</keyword>
<feature type="transmembrane region" description="Helical" evidence="13">
    <location>
        <begin position="2340"/>
        <end position="2358"/>
    </location>
</feature>
<dbReference type="InterPro" id="IPR027417">
    <property type="entry name" value="P-loop_NTPase"/>
</dbReference>
<dbReference type="GO" id="GO:0005874">
    <property type="term" value="C:microtubule"/>
    <property type="evidence" value="ECO:0007669"/>
    <property type="project" value="UniProtKB-KW"/>
</dbReference>
<comment type="similarity">
    <text evidence="9">Belongs to the TRAFAC class myosin-kinesin ATPase superfamily. Kinesin family. KIN-5/BimC subfamily.</text>
</comment>
<keyword evidence="13" id="KW-0812">Transmembrane</keyword>
<feature type="region of interest" description="Disordered" evidence="12">
    <location>
        <begin position="782"/>
        <end position="803"/>
    </location>
</feature>
<feature type="region of interest" description="Disordered" evidence="12">
    <location>
        <begin position="2103"/>
        <end position="2133"/>
    </location>
</feature>
<dbReference type="PROSITE" id="PS00411">
    <property type="entry name" value="KINESIN_MOTOR_1"/>
    <property type="match status" value="1"/>
</dbReference>
<keyword evidence="5 10" id="KW-0067">ATP-binding</keyword>
<dbReference type="InterPro" id="IPR027640">
    <property type="entry name" value="Kinesin-like_fam"/>
</dbReference>
<evidence type="ECO:0000259" key="14">
    <source>
        <dbReference type="PROSITE" id="PS50067"/>
    </source>
</evidence>
<dbReference type="SUPFAM" id="SSF52540">
    <property type="entry name" value="P-loop containing nucleoside triphosphate hydrolases"/>
    <property type="match status" value="1"/>
</dbReference>
<protein>
    <submittedName>
        <fullName evidence="15">Kinesin-related protein 3</fullName>
    </submittedName>
</protein>
<feature type="compositionally biased region" description="Basic and acidic residues" evidence="12">
    <location>
        <begin position="1957"/>
        <end position="1972"/>
    </location>
</feature>
<sequence>MATAAEMMEDEEEKLVTDEEASAFGRGASSSDVASMSDFDEGKVVVVCRFRPQNRREMRKGGKLAIKTNRHEPELVRVVDPEDTDNTYEFRFDHVFPSSTNQDEIYHRVGTPLVKAVLEGFNGTVFAYGQTGSGKTFTMEGPSVSDETRCGMIPRMTLALFDGMKNAPEHIKYNISISMLEIYMERVNDLLDPSKLNLAIREDSARGIWVEGCRTETLKTPDAILDVIKRGQQNRSTASTKMNSDSSRSHSLVIVNVEQNNLSTNTQLQGKMTLVDLAGSEKVRKSGSTGARLEEAKTINKSLSTLGNVINALTDDSVTYTPYRDSKLTRILQESLGGNSKTALIMCASPSSIHFNETLSTLRFGSRAKLVRNEVRPNQLYSPSELRSLLTKAQRELAQLRTQVPAAMKNPSHETTRENILKLVTSADQRRLQAEITELENALLKARSETTKHNVRNSELAAQLKSARVEIEQQELDFKASLAKEAAIQAQLRCHEDELRKELASRDDEIKTLRQELAHAGDTQDDTEARVKLQIHKLKEKELELRRERERVDSCHRELEKLNLELVRLVEARSEAAKAHKAETDSLRRASEQASNDHALSFKLISSHFEESREELKNVKERLADREAELASKTAQIAALQDALAESKGRENRQLASAGKASERAGAQIVKLQEDLMRATSAQKLLRKTLDQVKTETERHRIELEGEIADLQKTRRELDEETQASRAMFKHNLVDGASRVSLLLQELESAQNALVSSASASAATEAKLKTAISSLEKELAQTKSEADASRQELAKHKSKATGEIEKLSRQVQDHSEKAAQLQETLQVVQRDHKESKKNSKQLKTEVERLRSLEKERTEQIDNLEVALKNARKLCLEHAQKEANLKSKYEREAAKGTEGVSALKEELAAAQQKVEAFRKSVKTLEAEVDHLRGIEQKSTVRIKELEAALKEALASSETHETKLQVVNKELRILQRLRPVLEQELKTAKQECSEYEVNAKSLQNEVDKLSALEEQRSVQILVLEQRLADSQERSSEHASRTKEMQEEVNELNAHKKATAKQLKKLRKELETFKTKDGEQSDSFKNLQEEVHKLRSADDTNVKRIKELETLLSQERQLSEDHHDRQKELKAQLAALQESRSSQVAELQKRLDATEQEYRAHAISVSSLKSEVQELREREGVNAAQVNELEASLAHERELTREFKAKEERLQAQLKDLEAQQADSASDLKDQLQAVQREHQAYAENVQCLQAQIQELRLRDDENYSQIRSLEESLAGERELSEDYKSKAMRLASQLSSLEEKQASDLEAFQDELRAAKKQHQEKERSTKSLEAQAEDLRARDEENASRIEHLEKTLAHEQTVSRGYKDKMLDLQTQLAVLEEKHADVVSKFERDMQAAKAQNQEQEVYVETLRSEVEQLRSRSADDASHAHQAERALADQELRLSNKLIALERENAELQDNLDEFMEKHREQDESTLELQAKIDELSQADEQSCAQMQDLQQSLNSAHKLNREYAEKLKAVTDQLTSQNEQQNAQIMSLQQELQAVEGDYRLQVQRTKGLEAQVLTLSSSSAHDSVQFESLQRMLDESQRMCTEHERRETDFKEEVRRLGALEAEKSARVRALQQELARVQDELTAAQSNSLSSSKFTPAELAARGTTEAAELAKVLQKSQDAAMRHEQTVSALQHELTELRAANAKLESEVNALLLDKDTTGQGNALAVQSYVDALARADAEKASAHERIAELKCDLESAVANCASLRAARDAATKQRMTSVHELQEHQQVKLDQFTQDLQEQVKRLQGEKAVLEAQVWERNEQLKSKARSVQTSLLHEVKALDKPCTDLLSSVNKFISSVKTKENTIADIRKQCSRKDALDDAQRERYEHIVAGLKNSLDMQHNICDNATADVHAFKARAETIGNAIRERMLAIRDSHFANISDAARRVERATRDLLDAEHHRVARGRQGKEDDAHSQELAQHKAEKLAAEDVLARSNSALDAALDHASLEFRKRIQELRHEEEAARRDLHEKLQSANRCQSELIQSLSAFDVKDIAFSPSSRNKNKGGEDNLRAENERLRQLVEIQEAKIERRNRRLQSFEERVLKNHEEQHYMQEAQQQMQQQKHQEQKQRMEQEQKAAKEQPDSSKQFKYVFLRALLRIKKALGTFCNYERTFDTWFCLAIINIIFFIFSSIVNVDESWQRWSGLCLGLTQQLGQPGNAELERVRLRSKIAMNDIGAILMQITYIVKLSIASQSDDPEACARTIIDSLGGTISDLYEWGKFMYNLMVLLMVINSVGAVYFLWIELIQLVSFVSLHRTVLFMRVCFGLHLFGAFVFVLLVGPVGKVALEIPRNVFQLLMVIIIGIFGYKYSAMVRLSVHSINEDSKATSVAKLRTLVRGIAKFVVWYLALQALQVLIDEVLTDHAACPADESVTLLKLLMLTRITSDITYYFDRSKEKDWFHGRSSTASAFRRVTVVPVSAMAQRISSAPFHPPTGVI</sequence>
<comment type="subcellular location">
    <subcellularLocation>
        <location evidence="1">Cytoplasm</location>
        <location evidence="1">Cytoskeleton</location>
    </subcellularLocation>
</comment>
<feature type="binding site" evidence="10">
    <location>
        <begin position="129"/>
        <end position="136"/>
    </location>
    <ligand>
        <name>ATP</name>
        <dbReference type="ChEBI" id="CHEBI:30616"/>
    </ligand>
</feature>
<evidence type="ECO:0000256" key="2">
    <source>
        <dbReference type="ARBA" id="ARBA00022490"/>
    </source>
</evidence>
<feature type="transmembrane region" description="Helical" evidence="13">
    <location>
        <begin position="2314"/>
        <end position="2334"/>
    </location>
</feature>
<evidence type="ECO:0000256" key="4">
    <source>
        <dbReference type="ARBA" id="ARBA00022741"/>
    </source>
</evidence>
<dbReference type="PANTHER" id="PTHR47968">
    <property type="entry name" value="CENTROMERE PROTEIN E"/>
    <property type="match status" value="1"/>
</dbReference>
<evidence type="ECO:0000313" key="16">
    <source>
        <dbReference type="Proteomes" id="UP000241890"/>
    </source>
</evidence>
<dbReference type="GO" id="GO:0005524">
    <property type="term" value="F:ATP binding"/>
    <property type="evidence" value="ECO:0007669"/>
    <property type="project" value="UniProtKB-UniRule"/>
</dbReference>
<evidence type="ECO:0000256" key="10">
    <source>
        <dbReference type="PROSITE-ProRule" id="PRU00283"/>
    </source>
</evidence>
<evidence type="ECO:0000256" key="13">
    <source>
        <dbReference type="SAM" id="Phobius"/>
    </source>
</evidence>
<keyword evidence="13" id="KW-1133">Transmembrane helix</keyword>
<dbReference type="Pfam" id="PF00225">
    <property type="entry name" value="Kinesin"/>
    <property type="match status" value="1"/>
</dbReference>
<feature type="region of interest" description="Disordered" evidence="12">
    <location>
        <begin position="1313"/>
        <end position="1340"/>
    </location>
</feature>
<feature type="domain" description="Kinesin motor" evidence="14">
    <location>
        <begin position="43"/>
        <end position="371"/>
    </location>
</feature>
<dbReference type="InParanoid" id="A0A2R5G643"/>
<keyword evidence="13" id="KW-0472">Membrane</keyword>
<gene>
    <name evidence="15" type="ORF">FCC1311_020182</name>
</gene>
<dbReference type="InterPro" id="IPR036961">
    <property type="entry name" value="Kinesin_motor_dom_sf"/>
</dbReference>
<dbReference type="Gene3D" id="3.40.850.10">
    <property type="entry name" value="Kinesin motor domain"/>
    <property type="match status" value="1"/>
</dbReference>
<comment type="caution">
    <text evidence="15">The sequence shown here is derived from an EMBL/GenBank/DDBJ whole genome shotgun (WGS) entry which is preliminary data.</text>
</comment>
<feature type="compositionally biased region" description="Basic and acidic residues" evidence="12">
    <location>
        <begin position="2114"/>
        <end position="2133"/>
    </location>
</feature>
<name>A0A2R5G643_9STRA</name>
<keyword evidence="16" id="KW-1185">Reference proteome</keyword>
<dbReference type="GO" id="GO:0008017">
    <property type="term" value="F:microtubule binding"/>
    <property type="evidence" value="ECO:0007669"/>
    <property type="project" value="InterPro"/>
</dbReference>
<dbReference type="GO" id="GO:0007018">
    <property type="term" value="P:microtubule-based movement"/>
    <property type="evidence" value="ECO:0007669"/>
    <property type="project" value="InterPro"/>
</dbReference>
<feature type="coiled-coil region" evidence="11">
    <location>
        <begin position="694"/>
        <end position="724"/>
    </location>
</feature>
<feature type="coiled-coil region" evidence="11">
    <location>
        <begin position="1663"/>
        <end position="1757"/>
    </location>
</feature>
<evidence type="ECO:0000256" key="9">
    <source>
        <dbReference type="ARBA" id="ARBA00034704"/>
    </source>
</evidence>
<dbReference type="PANTHER" id="PTHR47968:SF75">
    <property type="entry name" value="CENTROMERE-ASSOCIATED PROTEIN E"/>
    <property type="match status" value="1"/>
</dbReference>
<feature type="coiled-coil region" evidence="11">
    <location>
        <begin position="390"/>
        <end position="579"/>
    </location>
</feature>
<evidence type="ECO:0000256" key="12">
    <source>
        <dbReference type="SAM" id="MobiDB-lite"/>
    </source>
</evidence>
<dbReference type="GO" id="GO:0003777">
    <property type="term" value="F:microtubule motor activity"/>
    <property type="evidence" value="ECO:0007669"/>
    <property type="project" value="InterPro"/>
</dbReference>
<dbReference type="OrthoDB" id="3176171at2759"/>
<evidence type="ECO:0000256" key="6">
    <source>
        <dbReference type="ARBA" id="ARBA00023054"/>
    </source>
</evidence>
<feature type="compositionally biased region" description="Acidic residues" evidence="12">
    <location>
        <begin position="7"/>
        <end position="21"/>
    </location>
</feature>
<organism evidence="15 16">
    <name type="scientific">Hondaea fermentalgiana</name>
    <dbReference type="NCBI Taxonomy" id="2315210"/>
    <lineage>
        <taxon>Eukaryota</taxon>
        <taxon>Sar</taxon>
        <taxon>Stramenopiles</taxon>
        <taxon>Bigyra</taxon>
        <taxon>Labyrinthulomycetes</taxon>
        <taxon>Thraustochytrida</taxon>
        <taxon>Thraustochytriidae</taxon>
        <taxon>Hondaea</taxon>
    </lineage>
</organism>
<keyword evidence="4 10" id="KW-0547">Nucleotide-binding</keyword>
<dbReference type="SMART" id="SM00129">
    <property type="entry name" value="KISc"/>
    <property type="match status" value="1"/>
</dbReference>
<dbReference type="PRINTS" id="PR00380">
    <property type="entry name" value="KINESINHEAVY"/>
</dbReference>
<accession>A0A2R5G643</accession>
<dbReference type="GO" id="GO:0007010">
    <property type="term" value="P:cytoskeleton organization"/>
    <property type="evidence" value="ECO:0007669"/>
    <property type="project" value="UniProtKB-ARBA"/>
</dbReference>
<feature type="compositionally biased region" description="Basic and acidic residues" evidence="12">
    <location>
        <begin position="1313"/>
        <end position="1325"/>
    </location>
</feature>
<feature type="coiled-coil region" evidence="11">
    <location>
        <begin position="1116"/>
        <end position="1161"/>
    </location>
</feature>
<dbReference type="Proteomes" id="UP000241890">
    <property type="component" value="Unassembled WGS sequence"/>
</dbReference>
<evidence type="ECO:0000256" key="11">
    <source>
        <dbReference type="SAM" id="Coils"/>
    </source>
</evidence>
<keyword evidence="8" id="KW-0206">Cytoskeleton</keyword>
<dbReference type="InterPro" id="IPR019821">
    <property type="entry name" value="Kinesin_motor_CS"/>
</dbReference>
<evidence type="ECO:0000256" key="3">
    <source>
        <dbReference type="ARBA" id="ARBA00022701"/>
    </source>
</evidence>
<reference evidence="15 16" key="1">
    <citation type="submission" date="2017-12" db="EMBL/GenBank/DDBJ databases">
        <title>Sequencing, de novo assembly and annotation of complete genome of a new Thraustochytrid species, strain FCC1311.</title>
        <authorList>
            <person name="Sedici K."/>
            <person name="Godart F."/>
            <person name="Aiese Cigliano R."/>
            <person name="Sanseverino W."/>
            <person name="Barakat M."/>
            <person name="Ortet P."/>
            <person name="Marechal E."/>
            <person name="Cagnac O."/>
            <person name="Amato A."/>
        </authorList>
    </citation>
    <scope>NUCLEOTIDE SEQUENCE [LARGE SCALE GENOMIC DNA]</scope>
</reference>
<feature type="coiled-coil region" evidence="11">
    <location>
        <begin position="1574"/>
        <end position="1636"/>
    </location>
</feature>
<keyword evidence="7 10" id="KW-0505">Motor protein</keyword>
<evidence type="ECO:0000256" key="1">
    <source>
        <dbReference type="ARBA" id="ARBA00004245"/>
    </source>
</evidence>
<feature type="transmembrane region" description="Helical" evidence="13">
    <location>
        <begin position="2164"/>
        <end position="2184"/>
    </location>
</feature>
<keyword evidence="2" id="KW-0963">Cytoplasm</keyword>
<feature type="coiled-coil region" evidence="11">
    <location>
        <begin position="609"/>
        <end position="643"/>
    </location>
</feature>
<evidence type="ECO:0000256" key="8">
    <source>
        <dbReference type="ARBA" id="ARBA00023212"/>
    </source>
</evidence>
<evidence type="ECO:0000313" key="15">
    <source>
        <dbReference type="EMBL" id="GBG25799.1"/>
    </source>
</evidence>
<feature type="region of interest" description="Disordered" evidence="12">
    <location>
        <begin position="1"/>
        <end position="34"/>
    </location>
</feature>
<dbReference type="EMBL" id="BEYU01000015">
    <property type="protein sequence ID" value="GBG25799.1"/>
    <property type="molecule type" value="Genomic_DNA"/>
</dbReference>
<evidence type="ECO:0000256" key="5">
    <source>
        <dbReference type="ARBA" id="ARBA00022840"/>
    </source>
</evidence>
<dbReference type="InterPro" id="IPR001752">
    <property type="entry name" value="Kinesin_motor_dom"/>
</dbReference>
<evidence type="ECO:0000256" key="7">
    <source>
        <dbReference type="ARBA" id="ARBA00023175"/>
    </source>
</evidence>
<feature type="region of interest" description="Disordered" evidence="12">
    <location>
        <begin position="1948"/>
        <end position="1972"/>
    </location>
</feature>